<dbReference type="KEGG" id="smag:AN936_16795"/>
<dbReference type="Proteomes" id="UP000058074">
    <property type="component" value="Chromosome"/>
</dbReference>
<gene>
    <name evidence="1" type="ORF">AN936_16795</name>
</gene>
<name>A0A0N9V287_SPHMC</name>
<evidence type="ECO:0000313" key="2">
    <source>
        <dbReference type="Proteomes" id="UP000058074"/>
    </source>
</evidence>
<dbReference type="AlphaFoldDB" id="A0A0N9V287"/>
<sequence>MRPGRSQSPGPALIGPEDNLLVEPEQPVAVEIVEVDRIGAVVLPDDTDLADPRRMNPSFVAAGRADPTKAVAAKERGKRVRLW</sequence>
<organism evidence="1 2">
    <name type="scientific">Sphingopyxis macrogoltabida</name>
    <name type="common">Sphingomonas macrogoltabidus</name>
    <dbReference type="NCBI Taxonomy" id="33050"/>
    <lineage>
        <taxon>Bacteria</taxon>
        <taxon>Pseudomonadati</taxon>
        <taxon>Pseudomonadota</taxon>
        <taxon>Alphaproteobacteria</taxon>
        <taxon>Sphingomonadales</taxon>
        <taxon>Sphingomonadaceae</taxon>
        <taxon>Sphingopyxis</taxon>
    </lineage>
</organism>
<protein>
    <submittedName>
        <fullName evidence="1">Uncharacterized protein</fullName>
    </submittedName>
</protein>
<dbReference type="PATRIC" id="fig|33050.5.peg.3483"/>
<dbReference type="EMBL" id="CP012700">
    <property type="protein sequence ID" value="ALH81954.1"/>
    <property type="molecule type" value="Genomic_DNA"/>
</dbReference>
<evidence type="ECO:0000313" key="1">
    <source>
        <dbReference type="EMBL" id="ALH81954.1"/>
    </source>
</evidence>
<accession>A0A0N9V287</accession>
<reference evidence="1 2" key="1">
    <citation type="journal article" date="2015" name="Genome Announc.">
        <title>Complete Genome Sequence of Polypropylene Glycol- and Polyethylene Glycol-Degrading Sphingopyxis macrogoltabida Strain EY-1.</title>
        <authorList>
            <person name="Ohtsubo Y."/>
            <person name="Nagata Y."/>
            <person name="Numata M."/>
            <person name="Tsuchikane K."/>
            <person name="Hosoyama A."/>
            <person name="Yamazoe A."/>
            <person name="Tsuda M."/>
            <person name="Fujita N."/>
            <person name="Kawai F."/>
        </authorList>
    </citation>
    <scope>NUCLEOTIDE SEQUENCE [LARGE SCALE GENOMIC DNA]</scope>
    <source>
        <strain evidence="1 2">EY-1</strain>
    </source>
</reference>
<proteinExistence type="predicted"/>